<feature type="signal peptide" evidence="1">
    <location>
        <begin position="1"/>
        <end position="18"/>
    </location>
</feature>
<evidence type="ECO:0000256" key="1">
    <source>
        <dbReference type="SAM" id="SignalP"/>
    </source>
</evidence>
<organism evidence="3 4">
    <name type="scientific">Zoarces viviparus</name>
    <name type="common">Viviparous eelpout</name>
    <name type="synonym">Blennius viviparus</name>
    <dbReference type="NCBI Taxonomy" id="48416"/>
    <lineage>
        <taxon>Eukaryota</taxon>
        <taxon>Metazoa</taxon>
        <taxon>Chordata</taxon>
        <taxon>Craniata</taxon>
        <taxon>Vertebrata</taxon>
        <taxon>Euteleostomi</taxon>
        <taxon>Actinopterygii</taxon>
        <taxon>Neopterygii</taxon>
        <taxon>Teleostei</taxon>
        <taxon>Neoteleostei</taxon>
        <taxon>Acanthomorphata</taxon>
        <taxon>Eupercaria</taxon>
        <taxon>Perciformes</taxon>
        <taxon>Cottioidei</taxon>
        <taxon>Zoarcales</taxon>
        <taxon>Zoarcidae</taxon>
        <taxon>Zoarcinae</taxon>
        <taxon>Zoarces</taxon>
    </lineage>
</organism>
<reference evidence="3 4" key="1">
    <citation type="journal article" date="2024" name="Genome Biol. Evol.">
        <title>Chromosome-level genome assembly of the viviparous eelpout Zoarces viviparus.</title>
        <authorList>
            <person name="Fuhrmann N."/>
            <person name="Brasseur M.V."/>
            <person name="Bakowski C.E."/>
            <person name="Podsiadlowski L."/>
            <person name="Prost S."/>
            <person name="Krehenwinkel H."/>
            <person name="Mayer C."/>
        </authorList>
    </citation>
    <scope>NUCLEOTIDE SEQUENCE [LARGE SCALE GENOMIC DNA]</scope>
    <source>
        <strain evidence="3">NO-MEL_2022_Ind0_liver</strain>
    </source>
</reference>
<dbReference type="InterPro" id="IPR007110">
    <property type="entry name" value="Ig-like_dom"/>
</dbReference>
<dbReference type="AlphaFoldDB" id="A0AAW1DW85"/>
<name>A0AAW1DW85_ZOAVI</name>
<dbReference type="Proteomes" id="UP001488805">
    <property type="component" value="Unassembled WGS sequence"/>
</dbReference>
<gene>
    <name evidence="3" type="ORF">VZT92_027865</name>
</gene>
<keyword evidence="1" id="KW-0732">Signal</keyword>
<proteinExistence type="predicted"/>
<feature type="domain" description="Ig-like" evidence="2">
    <location>
        <begin position="7"/>
        <end position="134"/>
    </location>
</feature>
<dbReference type="Gene3D" id="2.60.40.10">
    <property type="entry name" value="Immunoglobulins"/>
    <property type="match status" value="1"/>
</dbReference>
<dbReference type="InterPro" id="IPR003599">
    <property type="entry name" value="Ig_sub"/>
</dbReference>
<feature type="chain" id="PRO_5044002061" description="Ig-like domain-containing protein" evidence="1">
    <location>
        <begin position="19"/>
        <end position="137"/>
    </location>
</feature>
<evidence type="ECO:0000313" key="4">
    <source>
        <dbReference type="Proteomes" id="UP001488805"/>
    </source>
</evidence>
<dbReference type="EMBL" id="JBCEZU010000597">
    <property type="protein sequence ID" value="KAK9514397.1"/>
    <property type="molecule type" value="Genomic_DNA"/>
</dbReference>
<dbReference type="SUPFAM" id="SSF48726">
    <property type="entry name" value="Immunoglobulin"/>
    <property type="match status" value="1"/>
</dbReference>
<sequence>MTGLTGPTVLLMVALCASSPQEDNDTVEVRYPQSSIAPARGSSVKLSCDAIYNVKLCGLLRVAWYSLNTQSAEPTKLTEPGKYFTTVNETEHNVRRRQVVTEIFDLMPKDDGQYQCTAECETGPTAMGHYISITVRG</sequence>
<dbReference type="InterPro" id="IPR036179">
    <property type="entry name" value="Ig-like_dom_sf"/>
</dbReference>
<accession>A0AAW1DW85</accession>
<comment type="caution">
    <text evidence="3">The sequence shown here is derived from an EMBL/GenBank/DDBJ whole genome shotgun (WGS) entry which is preliminary data.</text>
</comment>
<dbReference type="PROSITE" id="PS50835">
    <property type="entry name" value="IG_LIKE"/>
    <property type="match status" value="1"/>
</dbReference>
<dbReference type="SMART" id="SM00409">
    <property type="entry name" value="IG"/>
    <property type="match status" value="1"/>
</dbReference>
<keyword evidence="4" id="KW-1185">Reference proteome</keyword>
<evidence type="ECO:0000313" key="3">
    <source>
        <dbReference type="EMBL" id="KAK9514397.1"/>
    </source>
</evidence>
<dbReference type="InterPro" id="IPR013783">
    <property type="entry name" value="Ig-like_fold"/>
</dbReference>
<protein>
    <recommendedName>
        <fullName evidence="2">Ig-like domain-containing protein</fullName>
    </recommendedName>
</protein>
<evidence type="ECO:0000259" key="2">
    <source>
        <dbReference type="PROSITE" id="PS50835"/>
    </source>
</evidence>